<dbReference type="Proteomes" id="UP000015241">
    <property type="component" value="Unassembled WGS sequence"/>
</dbReference>
<reference evidence="5 6" key="1">
    <citation type="journal article" date="2012" name="Science">
        <title>The Paleozoic origin of enzymatic lignin decomposition reconstructed from 31 fungal genomes.</title>
        <authorList>
            <person name="Floudas D."/>
            <person name="Binder M."/>
            <person name="Riley R."/>
            <person name="Barry K."/>
            <person name="Blanchette R.A."/>
            <person name="Henrissat B."/>
            <person name="Martinez A.T."/>
            <person name="Otillar R."/>
            <person name="Spatafora J.W."/>
            <person name="Yadav J.S."/>
            <person name="Aerts A."/>
            <person name="Benoit I."/>
            <person name="Boyd A."/>
            <person name="Carlson A."/>
            <person name="Copeland A."/>
            <person name="Coutinho P.M."/>
            <person name="de Vries R.P."/>
            <person name="Ferreira P."/>
            <person name="Findley K."/>
            <person name="Foster B."/>
            <person name="Gaskell J."/>
            <person name="Glotzer D."/>
            <person name="Gorecki P."/>
            <person name="Heitman J."/>
            <person name="Hesse C."/>
            <person name="Hori C."/>
            <person name="Igarashi K."/>
            <person name="Jurgens J.A."/>
            <person name="Kallen N."/>
            <person name="Kersten P."/>
            <person name="Kohler A."/>
            <person name="Kuees U."/>
            <person name="Kumar T.K.A."/>
            <person name="Kuo A."/>
            <person name="LaButti K."/>
            <person name="Larrondo L.F."/>
            <person name="Lindquist E."/>
            <person name="Ling A."/>
            <person name="Lombard V."/>
            <person name="Lucas S."/>
            <person name="Lundell T."/>
            <person name="Martin R."/>
            <person name="McLaughlin D.J."/>
            <person name="Morgenstern I."/>
            <person name="Morin E."/>
            <person name="Murat C."/>
            <person name="Nagy L.G."/>
            <person name="Nolan M."/>
            <person name="Ohm R.A."/>
            <person name="Patyshakuliyeva A."/>
            <person name="Rokas A."/>
            <person name="Ruiz-Duenas F.J."/>
            <person name="Sabat G."/>
            <person name="Salamov A."/>
            <person name="Samejima M."/>
            <person name="Schmutz J."/>
            <person name="Slot J.C."/>
            <person name="St John F."/>
            <person name="Stenlid J."/>
            <person name="Sun H."/>
            <person name="Sun S."/>
            <person name="Syed K."/>
            <person name="Tsang A."/>
            <person name="Wiebenga A."/>
            <person name="Young D."/>
            <person name="Pisabarro A."/>
            <person name="Eastwood D.C."/>
            <person name="Martin F."/>
            <person name="Cullen D."/>
            <person name="Grigoriev I.V."/>
            <person name="Hibbett D.S."/>
        </authorList>
    </citation>
    <scope>NUCLEOTIDE SEQUENCE</scope>
    <source>
        <strain evidence="6">FP-58527</strain>
    </source>
</reference>
<evidence type="ECO:0000256" key="2">
    <source>
        <dbReference type="ARBA" id="ARBA00022801"/>
    </source>
</evidence>
<dbReference type="AlphaFoldDB" id="S8E7M0"/>
<dbReference type="InterPro" id="IPR000639">
    <property type="entry name" value="Epox_hydrolase-like"/>
</dbReference>
<dbReference type="SUPFAM" id="SSF53474">
    <property type="entry name" value="alpha/beta-Hydrolases"/>
    <property type="match status" value="1"/>
</dbReference>
<organism evidence="5 6">
    <name type="scientific">Fomitopsis schrenkii</name>
    <name type="common">Brown rot fungus</name>
    <dbReference type="NCBI Taxonomy" id="2126942"/>
    <lineage>
        <taxon>Eukaryota</taxon>
        <taxon>Fungi</taxon>
        <taxon>Dikarya</taxon>
        <taxon>Basidiomycota</taxon>
        <taxon>Agaricomycotina</taxon>
        <taxon>Agaricomycetes</taxon>
        <taxon>Polyporales</taxon>
        <taxon>Fomitopsis</taxon>
    </lineage>
</organism>
<feature type="active site" description="Nucleophile" evidence="3">
    <location>
        <position position="205"/>
    </location>
</feature>
<evidence type="ECO:0000259" key="4">
    <source>
        <dbReference type="Pfam" id="PF06441"/>
    </source>
</evidence>
<name>S8E7M0_FOMSC</name>
<sequence>MASFTTLPATAKVKPTPFTVSIPKDKLHGFEQLLKLSSIGLDTYENQQEDRRFGLTRKWLSEAKLYWETNFDWRVHEQHINSFPHYTLPVKDPLDGRTFTIHFIALFSTSPNATPLAFYHGWPGSFIEFLSILSLLQKKYPDPTTLPYHVVVPSLPGYAFSSKPPLDKDWSDFDSARVLNQLMIELGLGSKASGGVGGYIAQGGDIGSNISRIQAAQFDDCIATHLNMVPMTHKPEGVPDDAVDALEARQLARGHEFATTGTAYAREHGTRPATIGLVLSSNPVALLAWIGEKFLAWTDQDPSVDTILENVTLYWLTDTFPTAIYSYRAPKRISEYVSKPLGYSYFPQEIHPTPRSWVATIGNLVWHRQHSEGGHFAALEKPEVLLGDVEDFITQIKAASRGARTIMWDKDSVR</sequence>
<dbReference type="STRING" id="743788.S8E7M0"/>
<evidence type="ECO:0000256" key="3">
    <source>
        <dbReference type="PIRSR" id="PIRSR001112-1"/>
    </source>
</evidence>
<dbReference type="InterPro" id="IPR029058">
    <property type="entry name" value="AB_hydrolase_fold"/>
</dbReference>
<dbReference type="GO" id="GO:0097176">
    <property type="term" value="P:epoxide metabolic process"/>
    <property type="evidence" value="ECO:0007669"/>
    <property type="project" value="TreeGrafter"/>
</dbReference>
<keyword evidence="2" id="KW-0378">Hydrolase</keyword>
<evidence type="ECO:0000313" key="6">
    <source>
        <dbReference type="Proteomes" id="UP000015241"/>
    </source>
</evidence>
<dbReference type="PANTHER" id="PTHR21661">
    <property type="entry name" value="EPOXIDE HYDROLASE 1-RELATED"/>
    <property type="match status" value="1"/>
</dbReference>
<dbReference type="InterPro" id="IPR010497">
    <property type="entry name" value="Epoxide_hydro_N"/>
</dbReference>
<dbReference type="PIRSF" id="PIRSF001112">
    <property type="entry name" value="Epoxide_hydrolase"/>
    <property type="match status" value="1"/>
</dbReference>
<accession>S8E7M0</accession>
<dbReference type="PANTHER" id="PTHR21661:SF39">
    <property type="entry name" value="HYDROLASE, PUTATIVE (AFU_ORTHOLOGUE AFUA_3G08960)-RELATED"/>
    <property type="match status" value="1"/>
</dbReference>
<dbReference type="HOGENOM" id="CLU_019414_0_0_1"/>
<proteinExistence type="inferred from homology"/>
<dbReference type="OrthoDB" id="7130006at2759"/>
<gene>
    <name evidence="5" type="ORF">FOMPIDRAFT_1049038</name>
</gene>
<comment type="similarity">
    <text evidence="1">Belongs to the peptidase S33 family.</text>
</comment>
<evidence type="ECO:0000313" key="5">
    <source>
        <dbReference type="EMBL" id="EPT01047.1"/>
    </source>
</evidence>
<keyword evidence="6" id="KW-1185">Reference proteome</keyword>
<dbReference type="PRINTS" id="PR00412">
    <property type="entry name" value="EPOXHYDRLASE"/>
</dbReference>
<dbReference type="InParanoid" id="S8E7M0"/>
<evidence type="ECO:0000256" key="1">
    <source>
        <dbReference type="ARBA" id="ARBA00010088"/>
    </source>
</evidence>
<dbReference type="Gene3D" id="3.40.50.1820">
    <property type="entry name" value="alpha/beta hydrolase"/>
    <property type="match status" value="1"/>
</dbReference>
<feature type="active site" description="Proton donor" evidence="3">
    <location>
        <position position="327"/>
    </location>
</feature>
<feature type="active site" description="Proton acceptor" evidence="3">
    <location>
        <position position="375"/>
    </location>
</feature>
<dbReference type="InterPro" id="IPR016292">
    <property type="entry name" value="Epoxide_hydrolase"/>
</dbReference>
<dbReference type="GO" id="GO:0004301">
    <property type="term" value="F:epoxide hydrolase activity"/>
    <property type="evidence" value="ECO:0007669"/>
    <property type="project" value="TreeGrafter"/>
</dbReference>
<dbReference type="Pfam" id="PF06441">
    <property type="entry name" value="EHN"/>
    <property type="match status" value="1"/>
</dbReference>
<dbReference type="eggNOG" id="KOG2565">
    <property type="taxonomic scope" value="Eukaryota"/>
</dbReference>
<feature type="domain" description="Epoxide hydrolase N-terminal" evidence="4">
    <location>
        <begin position="16"/>
        <end position="129"/>
    </location>
</feature>
<protein>
    <recommendedName>
        <fullName evidence="4">Epoxide hydrolase N-terminal domain-containing protein</fullName>
    </recommendedName>
</protein>
<dbReference type="EMBL" id="KE504144">
    <property type="protein sequence ID" value="EPT01047.1"/>
    <property type="molecule type" value="Genomic_DNA"/>
</dbReference>